<accession>A0A7J6MQV5</accession>
<evidence type="ECO:0000313" key="1">
    <source>
        <dbReference type="EMBL" id="KAF4673963.1"/>
    </source>
</evidence>
<name>A0A7J6MQV5_PERCH</name>
<evidence type="ECO:0000313" key="2">
    <source>
        <dbReference type="Proteomes" id="UP000591131"/>
    </source>
</evidence>
<sequence length="117" mass="13019">MFRVAFGRLATAQQSSGVLQGLKAAGGFKSAFRESTFWNSPTVMGTTFLAVLSLPFLYRAGSAVYWTKELRKLNAREVINDRFNWLHTEMLDDEVTKQCAKQAPKGLQRIGNSGVVM</sequence>
<keyword evidence="2" id="KW-1185">Reference proteome</keyword>
<dbReference type="AlphaFoldDB" id="A0A7J6MQV5"/>
<dbReference type="EMBL" id="JAAPAO010000072">
    <property type="protein sequence ID" value="KAF4673963.1"/>
    <property type="molecule type" value="Genomic_DNA"/>
</dbReference>
<protein>
    <submittedName>
        <fullName evidence="1">Uncharacterized protein</fullName>
    </submittedName>
</protein>
<dbReference type="OrthoDB" id="1267328at2759"/>
<dbReference type="Proteomes" id="UP000591131">
    <property type="component" value="Unassembled WGS sequence"/>
</dbReference>
<reference evidence="1 2" key="1">
    <citation type="submission" date="2020-04" db="EMBL/GenBank/DDBJ databases">
        <title>Perkinsus chesapeaki whole genome sequence.</title>
        <authorList>
            <person name="Bogema D.R."/>
        </authorList>
    </citation>
    <scope>NUCLEOTIDE SEQUENCE [LARGE SCALE GENOMIC DNA]</scope>
    <source>
        <strain evidence="1">ATCC PRA-425</strain>
    </source>
</reference>
<comment type="caution">
    <text evidence="1">The sequence shown here is derived from an EMBL/GenBank/DDBJ whole genome shotgun (WGS) entry which is preliminary data.</text>
</comment>
<organism evidence="1 2">
    <name type="scientific">Perkinsus chesapeaki</name>
    <name type="common">Clam parasite</name>
    <name type="synonym">Perkinsus andrewsi</name>
    <dbReference type="NCBI Taxonomy" id="330153"/>
    <lineage>
        <taxon>Eukaryota</taxon>
        <taxon>Sar</taxon>
        <taxon>Alveolata</taxon>
        <taxon>Perkinsozoa</taxon>
        <taxon>Perkinsea</taxon>
        <taxon>Perkinsida</taxon>
        <taxon>Perkinsidae</taxon>
        <taxon>Perkinsus</taxon>
    </lineage>
</organism>
<gene>
    <name evidence="1" type="ORF">FOL47_009880</name>
</gene>
<proteinExistence type="predicted"/>